<keyword evidence="6" id="KW-0238">DNA-binding</keyword>
<evidence type="ECO:0000256" key="3">
    <source>
        <dbReference type="ARBA" id="ARBA00022737"/>
    </source>
</evidence>
<keyword evidence="2" id="KW-0479">Metal-binding</keyword>
<dbReference type="FunFam" id="3.30.160.60:FF:001136">
    <property type="entry name" value="Zinc finger protein 408"/>
    <property type="match status" value="1"/>
</dbReference>
<feature type="compositionally biased region" description="Polar residues" evidence="9">
    <location>
        <begin position="124"/>
        <end position="149"/>
    </location>
</feature>
<dbReference type="GO" id="GO:0005694">
    <property type="term" value="C:chromosome"/>
    <property type="evidence" value="ECO:0007669"/>
    <property type="project" value="UniProtKB-ARBA"/>
</dbReference>
<keyword evidence="5" id="KW-0862">Zinc</keyword>
<dbReference type="PROSITE" id="PS00028">
    <property type="entry name" value="ZINC_FINGER_C2H2_1"/>
    <property type="match status" value="2"/>
</dbReference>
<dbReference type="GO" id="GO:0003700">
    <property type="term" value="F:DNA-binding transcription factor activity"/>
    <property type="evidence" value="ECO:0007669"/>
    <property type="project" value="TreeGrafter"/>
</dbReference>
<dbReference type="FunFam" id="3.30.160.60:FF:001732">
    <property type="entry name" value="Zgc:162936"/>
    <property type="match status" value="1"/>
</dbReference>
<organism evidence="11 12">
    <name type="scientific">Hucho hucho</name>
    <name type="common">huchen</name>
    <dbReference type="NCBI Taxonomy" id="62062"/>
    <lineage>
        <taxon>Eukaryota</taxon>
        <taxon>Metazoa</taxon>
        <taxon>Chordata</taxon>
        <taxon>Craniata</taxon>
        <taxon>Vertebrata</taxon>
        <taxon>Euteleostomi</taxon>
        <taxon>Actinopterygii</taxon>
        <taxon>Neopterygii</taxon>
        <taxon>Teleostei</taxon>
        <taxon>Protacanthopterygii</taxon>
        <taxon>Salmoniformes</taxon>
        <taxon>Salmonidae</taxon>
        <taxon>Salmoninae</taxon>
        <taxon>Hucho</taxon>
    </lineage>
</organism>
<dbReference type="Ensembl" id="ENSHHUT00000058556.1">
    <property type="protein sequence ID" value="ENSHHUP00000056604.1"/>
    <property type="gene ID" value="ENSHHUG00000033776.1"/>
</dbReference>
<dbReference type="GO" id="GO:0006357">
    <property type="term" value="P:regulation of transcription by RNA polymerase II"/>
    <property type="evidence" value="ECO:0007669"/>
    <property type="project" value="TreeGrafter"/>
</dbReference>
<keyword evidence="4 8" id="KW-0863">Zinc-finger</keyword>
<feature type="region of interest" description="Disordered" evidence="9">
    <location>
        <begin position="31"/>
        <end position="68"/>
    </location>
</feature>
<evidence type="ECO:0000256" key="2">
    <source>
        <dbReference type="ARBA" id="ARBA00022723"/>
    </source>
</evidence>
<name>A0A4W5P6D9_9TELE</name>
<reference evidence="11" key="2">
    <citation type="submission" date="2025-08" db="UniProtKB">
        <authorList>
            <consortium name="Ensembl"/>
        </authorList>
    </citation>
    <scope>IDENTIFICATION</scope>
</reference>
<dbReference type="GO" id="GO:0045893">
    <property type="term" value="P:positive regulation of DNA-templated transcription"/>
    <property type="evidence" value="ECO:0007669"/>
    <property type="project" value="UniProtKB-ARBA"/>
</dbReference>
<dbReference type="STRING" id="62062.ENSHHUP00000056604"/>
<dbReference type="InterPro" id="IPR036236">
    <property type="entry name" value="Znf_C2H2_sf"/>
</dbReference>
<dbReference type="GO" id="GO:0000978">
    <property type="term" value="F:RNA polymerase II cis-regulatory region sequence-specific DNA binding"/>
    <property type="evidence" value="ECO:0007669"/>
    <property type="project" value="TreeGrafter"/>
</dbReference>
<dbReference type="InterPro" id="IPR013087">
    <property type="entry name" value="Znf_C2H2_type"/>
</dbReference>
<reference evidence="11" key="3">
    <citation type="submission" date="2025-09" db="UniProtKB">
        <authorList>
            <consortium name="Ensembl"/>
        </authorList>
    </citation>
    <scope>IDENTIFICATION</scope>
</reference>
<dbReference type="Proteomes" id="UP000314982">
    <property type="component" value="Unassembled WGS sequence"/>
</dbReference>
<dbReference type="Pfam" id="PF00096">
    <property type="entry name" value="zf-C2H2"/>
    <property type="match status" value="2"/>
</dbReference>
<dbReference type="GO" id="GO:0005634">
    <property type="term" value="C:nucleus"/>
    <property type="evidence" value="ECO:0007669"/>
    <property type="project" value="UniProtKB-SubCell"/>
</dbReference>
<feature type="domain" description="C2H2-type" evidence="10">
    <location>
        <begin position="199"/>
        <end position="226"/>
    </location>
</feature>
<dbReference type="SUPFAM" id="SSF57667">
    <property type="entry name" value="beta-beta-alpha zinc fingers"/>
    <property type="match status" value="2"/>
</dbReference>
<evidence type="ECO:0000259" key="10">
    <source>
        <dbReference type="PROSITE" id="PS50157"/>
    </source>
</evidence>
<evidence type="ECO:0000256" key="9">
    <source>
        <dbReference type="SAM" id="MobiDB-lite"/>
    </source>
</evidence>
<proteinExistence type="predicted"/>
<feature type="domain" description="C2H2-type" evidence="10">
    <location>
        <begin position="170"/>
        <end position="198"/>
    </location>
</feature>
<sequence length="257" mass="28804">MSHVSICELAMFLFFPPDPLHLTLSKEVIPEHQHHEQEWSPSLDQGDPEPKQIKEEPEEFGTSQREELITKDSILRDCNQKPPEPHIYHIQIVENREGDSLSINTTGEIKTEPGEECYGGSHWEPTSDSQSLSAVNPDSSAAQTENRLSSGFESTDSMLDHLLTHIGAKPFCQMCGKCFTNKANLKVHIVRAHAGERPFECPVCGKRFQTSFILKTHQVIHTGEKPFQCQDCGKHFSRKGILHSPKLSSPLLSPSLS</sequence>
<protein>
    <recommendedName>
        <fullName evidence="10">C2H2-type domain-containing protein</fullName>
    </recommendedName>
</protein>
<keyword evidence="3" id="KW-0677">Repeat</keyword>
<evidence type="ECO:0000313" key="12">
    <source>
        <dbReference type="Proteomes" id="UP000314982"/>
    </source>
</evidence>
<accession>A0A4W5P6D9</accession>
<evidence type="ECO:0000313" key="11">
    <source>
        <dbReference type="Ensembl" id="ENSHHUP00000056604.1"/>
    </source>
</evidence>
<dbReference type="GO" id="GO:0008270">
    <property type="term" value="F:zinc ion binding"/>
    <property type="evidence" value="ECO:0007669"/>
    <property type="project" value="UniProtKB-KW"/>
</dbReference>
<evidence type="ECO:0000256" key="7">
    <source>
        <dbReference type="ARBA" id="ARBA00023242"/>
    </source>
</evidence>
<dbReference type="PROSITE" id="PS50157">
    <property type="entry name" value="ZINC_FINGER_C2H2_2"/>
    <property type="match status" value="2"/>
</dbReference>
<keyword evidence="12" id="KW-1185">Reference proteome</keyword>
<dbReference type="PANTHER" id="PTHR24404">
    <property type="entry name" value="ZINC FINGER PROTEIN"/>
    <property type="match status" value="1"/>
</dbReference>
<dbReference type="Gene3D" id="3.30.160.60">
    <property type="entry name" value="Classic Zinc Finger"/>
    <property type="match status" value="3"/>
</dbReference>
<comment type="subcellular location">
    <subcellularLocation>
        <location evidence="1">Nucleus</location>
    </subcellularLocation>
</comment>
<evidence type="ECO:0000256" key="5">
    <source>
        <dbReference type="ARBA" id="ARBA00022833"/>
    </source>
</evidence>
<dbReference type="AlphaFoldDB" id="A0A4W5P6D9"/>
<evidence type="ECO:0000256" key="8">
    <source>
        <dbReference type="PROSITE-ProRule" id="PRU00042"/>
    </source>
</evidence>
<dbReference type="SMART" id="SM00355">
    <property type="entry name" value="ZnF_C2H2"/>
    <property type="match status" value="2"/>
</dbReference>
<dbReference type="PANTHER" id="PTHR24404:SF114">
    <property type="entry name" value="KLUMPFUSS, ISOFORM B-RELATED"/>
    <property type="match status" value="1"/>
</dbReference>
<evidence type="ECO:0000256" key="4">
    <source>
        <dbReference type="ARBA" id="ARBA00022771"/>
    </source>
</evidence>
<keyword evidence="7" id="KW-0539">Nucleus</keyword>
<dbReference type="InterPro" id="IPR050589">
    <property type="entry name" value="Ikaros_C2H2-ZF"/>
</dbReference>
<evidence type="ECO:0000256" key="1">
    <source>
        <dbReference type="ARBA" id="ARBA00004123"/>
    </source>
</evidence>
<reference evidence="12" key="1">
    <citation type="submission" date="2018-06" db="EMBL/GenBank/DDBJ databases">
        <title>Genome assembly of Danube salmon.</title>
        <authorList>
            <person name="Macqueen D.J."/>
            <person name="Gundappa M.K."/>
        </authorList>
    </citation>
    <scope>NUCLEOTIDE SEQUENCE [LARGE SCALE GENOMIC DNA]</scope>
</reference>
<dbReference type="GeneTree" id="ENSGT01150000286939"/>
<evidence type="ECO:0000256" key="6">
    <source>
        <dbReference type="ARBA" id="ARBA00023125"/>
    </source>
</evidence>
<feature type="region of interest" description="Disordered" evidence="9">
    <location>
        <begin position="110"/>
        <end position="149"/>
    </location>
</feature>